<dbReference type="AlphaFoldDB" id="A0A2K8U2Z1"/>
<feature type="domain" description="ATPase AAA-type core" evidence="1">
    <location>
        <begin position="207"/>
        <end position="330"/>
    </location>
</feature>
<dbReference type="InterPro" id="IPR038729">
    <property type="entry name" value="Rad50/SbcC_AAA"/>
</dbReference>
<evidence type="ECO:0000313" key="4">
    <source>
        <dbReference type="Proteomes" id="UP000232638"/>
    </source>
</evidence>
<evidence type="ECO:0000313" key="3">
    <source>
        <dbReference type="EMBL" id="AUB79954.1"/>
    </source>
</evidence>
<gene>
    <name evidence="3" type="ORF">THSYN_02570</name>
</gene>
<dbReference type="Gene3D" id="3.40.50.300">
    <property type="entry name" value="P-loop containing nucleotide triphosphate hydrolases"/>
    <property type="match status" value="2"/>
</dbReference>
<keyword evidence="4" id="KW-1185">Reference proteome</keyword>
<dbReference type="GO" id="GO:0005524">
    <property type="term" value="F:ATP binding"/>
    <property type="evidence" value="ECO:0007669"/>
    <property type="project" value="InterPro"/>
</dbReference>
<dbReference type="PANTHER" id="PTHR43581">
    <property type="entry name" value="ATP/GTP PHOSPHATASE"/>
    <property type="match status" value="1"/>
</dbReference>
<dbReference type="PANTHER" id="PTHR43581:SF2">
    <property type="entry name" value="EXCINUCLEASE ATPASE SUBUNIT"/>
    <property type="match status" value="1"/>
</dbReference>
<dbReference type="Proteomes" id="UP000232638">
    <property type="component" value="Chromosome"/>
</dbReference>
<evidence type="ECO:0008006" key="5">
    <source>
        <dbReference type="Google" id="ProtNLM"/>
    </source>
</evidence>
<evidence type="ECO:0000259" key="1">
    <source>
        <dbReference type="Pfam" id="PF13304"/>
    </source>
</evidence>
<dbReference type="GO" id="GO:0016887">
    <property type="term" value="F:ATP hydrolysis activity"/>
    <property type="evidence" value="ECO:0007669"/>
    <property type="project" value="InterPro"/>
</dbReference>
<proteinExistence type="predicted"/>
<organism evidence="3 4">
    <name type="scientific">Candidatus Thiodictyon syntrophicum</name>
    <dbReference type="NCBI Taxonomy" id="1166950"/>
    <lineage>
        <taxon>Bacteria</taxon>
        <taxon>Pseudomonadati</taxon>
        <taxon>Pseudomonadota</taxon>
        <taxon>Gammaproteobacteria</taxon>
        <taxon>Chromatiales</taxon>
        <taxon>Chromatiaceae</taxon>
        <taxon>Thiodictyon</taxon>
    </lineage>
</organism>
<dbReference type="Pfam" id="PF13304">
    <property type="entry name" value="AAA_21"/>
    <property type="match status" value="1"/>
</dbReference>
<dbReference type="SUPFAM" id="SSF52540">
    <property type="entry name" value="P-loop containing nucleoside triphosphate hydrolases"/>
    <property type="match status" value="1"/>
</dbReference>
<dbReference type="RefSeq" id="WP_100917765.1">
    <property type="nucleotide sequence ID" value="NZ_CP020370.1"/>
</dbReference>
<dbReference type="InterPro" id="IPR027417">
    <property type="entry name" value="P-loop_NTPase"/>
</dbReference>
<dbReference type="InterPro" id="IPR051396">
    <property type="entry name" value="Bact_Antivir_Def_Nuclease"/>
</dbReference>
<dbReference type="Pfam" id="PF13476">
    <property type="entry name" value="AAA_23"/>
    <property type="match status" value="1"/>
</dbReference>
<protein>
    <recommendedName>
        <fullName evidence="5">ATPase AAA-type core domain-containing protein</fullName>
    </recommendedName>
</protein>
<name>A0A2K8U2Z1_9GAMM</name>
<dbReference type="CDD" id="cd00267">
    <property type="entry name" value="ABC_ATPase"/>
    <property type="match status" value="1"/>
</dbReference>
<reference evidence="3 4" key="1">
    <citation type="submission" date="2017-03" db="EMBL/GenBank/DDBJ databases">
        <title>Complete genome sequence of Candidatus 'Thiodictyon syntrophicum' sp. nov. strain Cad16T, a photolithoautotroph purple sulfur bacterium isolated from an alpine meromictic lake.</title>
        <authorList>
            <person name="Luedin S.M."/>
            <person name="Pothier J.F."/>
            <person name="Danza F."/>
            <person name="Storelli N."/>
            <person name="Wittwer M."/>
            <person name="Tonolla M."/>
        </authorList>
    </citation>
    <scope>NUCLEOTIDE SEQUENCE [LARGE SCALE GENOMIC DNA]</scope>
    <source>
        <strain evidence="3 4">Cad16T</strain>
    </source>
</reference>
<dbReference type="OrthoDB" id="9815944at2"/>
<sequence length="430" mass="47513">MHIRQIHIKNIKSIRELTWDIPADKAKGWHVVLGDNGAGKSTLLKSIAVALLGPRESYGLRQPWDAWLRDGCDAGEIELRIAWNPDFDGFAGKGTTPAADTVLPLGLKLARADDDTKAPSFEPLKSKPDPNRHVWGSERGWFAASYGPFRRFTGGVGRVEQSTSGTLLRLNRHLSLYGEGIALTEGLEWLVGLRAEGLFQDDAHVLLDPLKRFINQDGFLPSGVRLKDITPKQVVFSDASGVSIPVQELSDGYRSILSMTFELIRQLSFAFGPGQIFDWNDPEKVWAGGVVLIDEVDAHLHPTWQKRIGFWLCEHFPNIQFIVSTHSPLICQAAEHGSILLLPRSGTNEEARLLDGNEFKRVVYGNVLDAYGTDAFGAEAANTRSPTAQGMRDRLAQLNNKELIKGLDAAERKQQVELRAALPTVAARVD</sequence>
<dbReference type="EMBL" id="CP020370">
    <property type="protein sequence ID" value="AUB79954.1"/>
    <property type="molecule type" value="Genomic_DNA"/>
</dbReference>
<dbReference type="InterPro" id="IPR003959">
    <property type="entry name" value="ATPase_AAA_core"/>
</dbReference>
<dbReference type="GO" id="GO:0006302">
    <property type="term" value="P:double-strand break repair"/>
    <property type="evidence" value="ECO:0007669"/>
    <property type="project" value="InterPro"/>
</dbReference>
<evidence type="ECO:0000259" key="2">
    <source>
        <dbReference type="Pfam" id="PF13476"/>
    </source>
</evidence>
<accession>A0A2K8U2Z1</accession>
<feature type="domain" description="Rad50/SbcC-type AAA" evidence="2">
    <location>
        <begin position="5"/>
        <end position="54"/>
    </location>
</feature>
<dbReference type="KEGG" id="tsy:THSYN_02570"/>